<comment type="caution">
    <text evidence="2">The sequence shown here is derived from an EMBL/GenBank/DDBJ whole genome shotgun (WGS) entry which is preliminary data.</text>
</comment>
<sequence length="185" mass="19012">MLTVLLLLVASATAAVVQMPGPRAVEASPSSAILPAYLDGAKNRATIALPGVASITSTTHTPALTPTPTTTRKSTHKSTKTKTKTSSKHTSTISPAISITAAASLPILVAISNCTPSTICVDAMTCSQRYGACYDKNYCDGNTSPYPIPTCTADAGADLTSNHVVAERNDTFGGSDAVVEAKVRD</sequence>
<feature type="region of interest" description="Disordered" evidence="1">
    <location>
        <begin position="58"/>
        <end position="89"/>
    </location>
</feature>
<accession>A0AAN6H5S8</accession>
<organism evidence="2 3">
    <name type="scientific">Friedmanniomyces endolithicus</name>
    <dbReference type="NCBI Taxonomy" id="329885"/>
    <lineage>
        <taxon>Eukaryota</taxon>
        <taxon>Fungi</taxon>
        <taxon>Dikarya</taxon>
        <taxon>Ascomycota</taxon>
        <taxon>Pezizomycotina</taxon>
        <taxon>Dothideomycetes</taxon>
        <taxon>Dothideomycetidae</taxon>
        <taxon>Mycosphaerellales</taxon>
        <taxon>Teratosphaeriaceae</taxon>
        <taxon>Friedmanniomyces</taxon>
    </lineage>
</organism>
<evidence type="ECO:0000313" key="3">
    <source>
        <dbReference type="Proteomes" id="UP001175353"/>
    </source>
</evidence>
<keyword evidence="3" id="KW-1185">Reference proteome</keyword>
<evidence type="ECO:0000313" key="2">
    <source>
        <dbReference type="EMBL" id="KAK0955776.1"/>
    </source>
</evidence>
<feature type="compositionally biased region" description="Basic residues" evidence="1">
    <location>
        <begin position="73"/>
        <end position="87"/>
    </location>
</feature>
<gene>
    <name evidence="2" type="ORF">LTR91_022681</name>
</gene>
<evidence type="ECO:0000256" key="1">
    <source>
        <dbReference type="SAM" id="MobiDB-lite"/>
    </source>
</evidence>
<feature type="compositionally biased region" description="Low complexity" evidence="1">
    <location>
        <begin position="58"/>
        <end position="72"/>
    </location>
</feature>
<protein>
    <submittedName>
        <fullName evidence="2">Uncharacterized protein</fullName>
    </submittedName>
</protein>
<dbReference type="Proteomes" id="UP001175353">
    <property type="component" value="Unassembled WGS sequence"/>
</dbReference>
<name>A0AAN6H5S8_9PEZI</name>
<dbReference type="EMBL" id="JAUJLE010000457">
    <property type="protein sequence ID" value="KAK0955776.1"/>
    <property type="molecule type" value="Genomic_DNA"/>
</dbReference>
<reference evidence="2" key="1">
    <citation type="submission" date="2023-06" db="EMBL/GenBank/DDBJ databases">
        <title>Black Yeasts Isolated from many extreme environments.</title>
        <authorList>
            <person name="Coleine C."/>
            <person name="Stajich J.E."/>
            <person name="Selbmann L."/>
        </authorList>
    </citation>
    <scope>NUCLEOTIDE SEQUENCE</scope>
    <source>
        <strain evidence="2">CCFEE 5200</strain>
    </source>
</reference>
<dbReference type="AlphaFoldDB" id="A0AAN6H5S8"/>
<proteinExistence type="predicted"/>